<dbReference type="CDD" id="cd01128">
    <property type="entry name" value="rho_factor_C"/>
    <property type="match status" value="1"/>
</dbReference>
<feature type="binding site" evidence="9">
    <location>
        <begin position="174"/>
        <end position="179"/>
    </location>
    <ligand>
        <name>ATP</name>
        <dbReference type="ChEBI" id="CHEBI:30616"/>
    </ligand>
</feature>
<keyword evidence="3 9" id="KW-0378">Hydrolase</keyword>
<evidence type="ECO:0000256" key="8">
    <source>
        <dbReference type="ARBA" id="ARBA00023163"/>
    </source>
</evidence>
<dbReference type="Pfam" id="PF00006">
    <property type="entry name" value="ATP-synt_ab"/>
    <property type="match status" value="1"/>
</dbReference>
<proteinExistence type="inferred from homology"/>
<accession>A0A7Z0PFC1</accession>
<dbReference type="NCBIfam" id="NF006886">
    <property type="entry name" value="PRK09376.1"/>
    <property type="match status" value="1"/>
</dbReference>
<dbReference type="Proteomes" id="UP000526184">
    <property type="component" value="Unassembled WGS sequence"/>
</dbReference>
<evidence type="ECO:0000313" key="14">
    <source>
        <dbReference type="Proteomes" id="UP000526184"/>
    </source>
</evidence>
<dbReference type="OrthoDB" id="9805197at2"/>
<comment type="caution">
    <text evidence="9">Lacks conserved residue(s) required for the propagation of feature annotation.</text>
</comment>
<dbReference type="Gene3D" id="3.40.50.300">
    <property type="entry name" value="P-loop containing nucleotide triphosphate hydrolases"/>
    <property type="match status" value="1"/>
</dbReference>
<dbReference type="EMBL" id="JABMKT010000009">
    <property type="protein sequence ID" value="NYV27693.1"/>
    <property type="molecule type" value="Genomic_DNA"/>
</dbReference>
<dbReference type="Gene3D" id="2.40.50.140">
    <property type="entry name" value="Nucleic acid-binding proteins"/>
    <property type="match status" value="1"/>
</dbReference>
<reference evidence="13 14" key="1">
    <citation type="submission" date="2020-05" db="EMBL/GenBank/DDBJ databases">
        <title>Streptobacillus felis strain LHL191014123.</title>
        <authorList>
            <person name="Fawzy A."/>
            <person name="Rau J."/>
            <person name="Risse K."/>
            <person name="Schauerte N."/>
            <person name="Geiger C."/>
            <person name="Blom J."/>
            <person name="Imirzalioglu C."/>
            <person name="Falgenhauer J."/>
            <person name="Bach A."/>
            <person name="Herden C."/>
            <person name="Eisenberg T."/>
        </authorList>
    </citation>
    <scope>NUCLEOTIDE SEQUENCE [LARGE SCALE GENOMIC DNA]</scope>
    <source>
        <strain evidence="13 14">LHL191014123</strain>
    </source>
</reference>
<keyword evidence="6 9" id="KW-0694">RNA-binding</keyword>
<gene>
    <name evidence="9 13" type="primary">rho</name>
    <name evidence="13" type="ORF">HP397_02475</name>
</gene>
<dbReference type="PANTHER" id="PTHR46425">
    <property type="entry name" value="TRANSCRIPTION TERMINATION FACTOR RHO"/>
    <property type="match status" value="1"/>
</dbReference>
<comment type="subunit">
    <text evidence="9">Homohexamer. The homohexamer assembles into an open ring structure.</text>
</comment>
<comment type="caution">
    <text evidence="13">The sequence shown here is derived from an EMBL/GenBank/DDBJ whole genome shotgun (WGS) entry which is preliminary data.</text>
</comment>
<organism evidence="13 14">
    <name type="scientific">Streptobacillus felis</name>
    <dbReference type="NCBI Taxonomy" id="1384509"/>
    <lineage>
        <taxon>Bacteria</taxon>
        <taxon>Fusobacteriati</taxon>
        <taxon>Fusobacteriota</taxon>
        <taxon>Fusobacteriia</taxon>
        <taxon>Fusobacteriales</taxon>
        <taxon>Leptotrichiaceae</taxon>
        <taxon>Streptobacillus</taxon>
    </lineage>
</organism>
<evidence type="ECO:0000256" key="1">
    <source>
        <dbReference type="ARBA" id="ARBA00022472"/>
    </source>
</evidence>
<dbReference type="InterPro" id="IPR041703">
    <property type="entry name" value="Rho_factor_ATP-bd"/>
</dbReference>
<dbReference type="GO" id="GO:0005524">
    <property type="term" value="F:ATP binding"/>
    <property type="evidence" value="ECO:0007669"/>
    <property type="project" value="UniProtKB-UniRule"/>
</dbReference>
<dbReference type="Pfam" id="PF07497">
    <property type="entry name" value="Rho_RNA_bind"/>
    <property type="match status" value="1"/>
</dbReference>
<protein>
    <recommendedName>
        <fullName evidence="9 10">Transcription termination factor Rho</fullName>
        <ecNumber evidence="9 10">3.6.4.-</ecNumber>
    </recommendedName>
    <alternativeName>
        <fullName evidence="9">ATP-dependent helicase Rho</fullName>
    </alternativeName>
</protein>
<dbReference type="InterPro" id="IPR027417">
    <property type="entry name" value="P-loop_NTPase"/>
</dbReference>
<dbReference type="RefSeq" id="WP_067322503.1">
    <property type="nucleotide sequence ID" value="NZ_CBCRWS010000009.1"/>
</dbReference>
<keyword evidence="1 9" id="KW-0806">Transcription termination</keyword>
<feature type="domain" description="Rho RNA-BD" evidence="12">
    <location>
        <begin position="51"/>
        <end position="121"/>
    </location>
</feature>
<feature type="binding site" evidence="9">
    <location>
        <begin position="162"/>
        <end position="167"/>
    </location>
    <ligand>
        <name>ATP</name>
        <dbReference type="ChEBI" id="CHEBI:30616"/>
    </ligand>
</feature>
<dbReference type="SUPFAM" id="SSF52540">
    <property type="entry name" value="P-loop containing nucleoside triphosphate hydrolases"/>
    <property type="match status" value="1"/>
</dbReference>
<keyword evidence="14" id="KW-1185">Reference proteome</keyword>
<keyword evidence="7 9" id="KW-0805">Transcription regulation</keyword>
<dbReference type="PROSITE" id="PS51856">
    <property type="entry name" value="RHO_RNA_BD"/>
    <property type="match status" value="1"/>
</dbReference>
<sequence length="416" mass="47038">MENITLDELGNYSLTNLRKLAKEHKIEGYSTIPKMELLNRLCYSLATEQGLIYSYGELDIINDVYGFLRNTPQNIDVYVSNSQIKKFGLRQGDVIVGEVRKPLNDEKNFGLLKLIYVNGEKGELSRQRPMFDDLIPSYPIERLELGEGSISSRIIDLIAPIGKGQRGLIVAPPKAGKTTILSDLANDILKYNKDVQVWIILIDERPEEVTDIKENVKNAEIFAATFDENTSVHLSVTEKVLEAAKREIEKGNNIVILMDSLTRLARSYNIEMPSSGKLLSGGIDPKSLYMPKKFLGAARKIRGGGSLTILATALIETGSRMDEVIFEEFKGTGNMELVLDRALQQLRLFPAVDILKSGTRKEELLYSKREFEAILKLRKFILKLNEAEALKFLMDLIKRYSSNRDLLENIDYELKL</sequence>
<evidence type="ECO:0000256" key="11">
    <source>
        <dbReference type="PROSITE-ProRule" id="PRU01203"/>
    </source>
</evidence>
<dbReference type="InterPro" id="IPR000194">
    <property type="entry name" value="ATPase_F1/V1/A1_a/bsu_nucl-bd"/>
</dbReference>
<dbReference type="InterPro" id="IPR004665">
    <property type="entry name" value="Term_rho"/>
</dbReference>
<evidence type="ECO:0000256" key="2">
    <source>
        <dbReference type="ARBA" id="ARBA00022741"/>
    </source>
</evidence>
<dbReference type="GO" id="GO:0003723">
    <property type="term" value="F:RNA binding"/>
    <property type="evidence" value="ECO:0007669"/>
    <property type="project" value="UniProtKB-UniRule"/>
</dbReference>
<dbReference type="PANTHER" id="PTHR46425:SF1">
    <property type="entry name" value="TRANSCRIPTION TERMINATION FACTOR RHO"/>
    <property type="match status" value="1"/>
</dbReference>
<keyword evidence="5 9" id="KW-0067">ATP-binding</keyword>
<name>A0A7Z0PFC1_9FUSO</name>
<evidence type="ECO:0000256" key="5">
    <source>
        <dbReference type="ARBA" id="ARBA00022840"/>
    </source>
</evidence>
<keyword evidence="8 9" id="KW-0804">Transcription</keyword>
<evidence type="ECO:0000256" key="4">
    <source>
        <dbReference type="ARBA" id="ARBA00022806"/>
    </source>
</evidence>
<evidence type="ECO:0000256" key="7">
    <source>
        <dbReference type="ARBA" id="ARBA00023015"/>
    </source>
</evidence>
<evidence type="ECO:0000256" key="3">
    <source>
        <dbReference type="ARBA" id="ARBA00022801"/>
    </source>
</evidence>
<dbReference type="EC" id="3.6.4.-" evidence="9 10"/>
<feature type="binding site" evidence="9">
    <location>
        <position position="205"/>
    </location>
    <ligand>
        <name>ATP</name>
        <dbReference type="ChEBI" id="CHEBI:30616"/>
    </ligand>
</feature>
<dbReference type="GO" id="GO:0008186">
    <property type="term" value="F:ATP-dependent activity, acting on RNA"/>
    <property type="evidence" value="ECO:0007669"/>
    <property type="project" value="UniProtKB-UniRule"/>
</dbReference>
<dbReference type="InterPro" id="IPR011113">
    <property type="entry name" value="Rho_RNA-bd"/>
</dbReference>
<dbReference type="NCBIfam" id="TIGR00767">
    <property type="entry name" value="rho"/>
    <property type="match status" value="1"/>
</dbReference>
<evidence type="ECO:0000256" key="10">
    <source>
        <dbReference type="NCBIfam" id="TIGR00767"/>
    </source>
</evidence>
<dbReference type="GO" id="GO:0006353">
    <property type="term" value="P:DNA-templated transcription termination"/>
    <property type="evidence" value="ECO:0007669"/>
    <property type="project" value="UniProtKB-UniRule"/>
</dbReference>
<evidence type="ECO:0000259" key="12">
    <source>
        <dbReference type="PROSITE" id="PS51856"/>
    </source>
</evidence>
<keyword evidence="2 9" id="KW-0547">Nucleotide-binding</keyword>
<dbReference type="SUPFAM" id="SSF50249">
    <property type="entry name" value="Nucleic acid-binding proteins"/>
    <property type="match status" value="1"/>
</dbReference>
<comment type="similarity">
    <text evidence="9 11">Belongs to the Rho family.</text>
</comment>
<dbReference type="AlphaFoldDB" id="A0A7Z0PFC1"/>
<comment type="function">
    <text evidence="9">Facilitates transcription termination by a mechanism that involves Rho binding to the nascent RNA, activation of Rho's RNA-dependent ATPase activity, and release of the mRNA from the DNA template.</text>
</comment>
<evidence type="ECO:0000256" key="9">
    <source>
        <dbReference type="HAMAP-Rule" id="MF_01884"/>
    </source>
</evidence>
<dbReference type="SMART" id="SM00382">
    <property type="entry name" value="AAA"/>
    <property type="match status" value="1"/>
</dbReference>
<dbReference type="InterPro" id="IPR003593">
    <property type="entry name" value="AAA+_ATPase"/>
</dbReference>
<dbReference type="InterPro" id="IPR012340">
    <property type="entry name" value="NA-bd_OB-fold"/>
</dbReference>
<evidence type="ECO:0000256" key="6">
    <source>
        <dbReference type="ARBA" id="ARBA00022884"/>
    </source>
</evidence>
<dbReference type="HAMAP" id="MF_01884">
    <property type="entry name" value="Rho"/>
    <property type="match status" value="1"/>
</dbReference>
<keyword evidence="4 9" id="KW-0347">Helicase</keyword>
<evidence type="ECO:0000313" key="13">
    <source>
        <dbReference type="EMBL" id="NYV27693.1"/>
    </source>
</evidence>
<dbReference type="GO" id="GO:0016787">
    <property type="term" value="F:hydrolase activity"/>
    <property type="evidence" value="ECO:0007669"/>
    <property type="project" value="UniProtKB-KW"/>
</dbReference>
<dbReference type="GO" id="GO:0004386">
    <property type="term" value="F:helicase activity"/>
    <property type="evidence" value="ECO:0007669"/>
    <property type="project" value="UniProtKB-UniRule"/>
</dbReference>